<dbReference type="EMBL" id="JAVYII010000005">
    <property type="protein sequence ID" value="MDT9593732.1"/>
    <property type="molecule type" value="Genomic_DNA"/>
</dbReference>
<keyword evidence="5" id="KW-1185">Reference proteome</keyword>
<dbReference type="PANTHER" id="PTHR30319">
    <property type="entry name" value="PHENYLACETIC ACID REGULATOR-RELATED TRANSCRIPTIONAL REPRESSOR"/>
    <property type="match status" value="1"/>
</dbReference>
<dbReference type="InterPro" id="IPR013225">
    <property type="entry name" value="PaaX_C"/>
</dbReference>
<evidence type="ECO:0000259" key="1">
    <source>
        <dbReference type="Pfam" id="PF07848"/>
    </source>
</evidence>
<dbReference type="Gene3D" id="1.20.58.1460">
    <property type="match status" value="1"/>
</dbReference>
<gene>
    <name evidence="4" type="ORF">RDV89_11680</name>
</gene>
<dbReference type="InterPro" id="IPR036388">
    <property type="entry name" value="WH-like_DNA-bd_sf"/>
</dbReference>
<dbReference type="InterPro" id="IPR048846">
    <property type="entry name" value="PaaX-like_central"/>
</dbReference>
<accession>A0ABU3PWW7</accession>
<proteinExistence type="predicted"/>
<dbReference type="RefSeq" id="WP_315733228.1">
    <property type="nucleotide sequence ID" value="NZ_JAVYII010000005.1"/>
</dbReference>
<dbReference type="Pfam" id="PF08223">
    <property type="entry name" value="PaaX_C"/>
    <property type="match status" value="1"/>
</dbReference>
<reference evidence="4 5" key="1">
    <citation type="submission" date="2023-08" db="EMBL/GenBank/DDBJ databases">
        <title>Nocardioides seae sp. nov., a bacterium isolated from a soil.</title>
        <authorList>
            <person name="Wang X."/>
        </authorList>
    </citation>
    <scope>NUCLEOTIDE SEQUENCE [LARGE SCALE GENOMIC DNA]</scope>
    <source>
        <strain evidence="4 5">YZH12</strain>
    </source>
</reference>
<feature type="domain" description="Transcriptional repressor PaaX-like C-terminal" evidence="2">
    <location>
        <begin position="201"/>
        <end position="236"/>
    </location>
</feature>
<dbReference type="PANTHER" id="PTHR30319:SF1">
    <property type="entry name" value="TRANSCRIPTIONAL REPRESSOR PAAX"/>
    <property type="match status" value="1"/>
</dbReference>
<feature type="domain" description="Transcriptional repressor PaaX-like N-terminal" evidence="1">
    <location>
        <begin position="11"/>
        <end position="70"/>
    </location>
</feature>
<evidence type="ECO:0000259" key="3">
    <source>
        <dbReference type="Pfam" id="PF20803"/>
    </source>
</evidence>
<dbReference type="Gene3D" id="1.10.10.10">
    <property type="entry name" value="Winged helix-like DNA-binding domain superfamily/Winged helix DNA-binding domain"/>
    <property type="match status" value="1"/>
</dbReference>
<comment type="caution">
    <text evidence="4">The sequence shown here is derived from an EMBL/GenBank/DDBJ whole genome shotgun (WGS) entry which is preliminary data.</text>
</comment>
<dbReference type="InterPro" id="IPR012906">
    <property type="entry name" value="PaaX-like_N"/>
</dbReference>
<organism evidence="4 5">
    <name type="scientific">Nocardioides imazamoxiresistens</name>
    <dbReference type="NCBI Taxonomy" id="3231893"/>
    <lineage>
        <taxon>Bacteria</taxon>
        <taxon>Bacillati</taxon>
        <taxon>Actinomycetota</taxon>
        <taxon>Actinomycetes</taxon>
        <taxon>Propionibacteriales</taxon>
        <taxon>Nocardioidaceae</taxon>
        <taxon>Nocardioides</taxon>
    </lineage>
</organism>
<name>A0ABU3PWW7_9ACTN</name>
<dbReference type="Proteomes" id="UP001268542">
    <property type="component" value="Unassembled WGS sequence"/>
</dbReference>
<evidence type="ECO:0000313" key="5">
    <source>
        <dbReference type="Proteomes" id="UP001268542"/>
    </source>
</evidence>
<dbReference type="Gene3D" id="3.30.70.2650">
    <property type="match status" value="1"/>
</dbReference>
<dbReference type="Pfam" id="PF07848">
    <property type="entry name" value="PaaX"/>
    <property type="match status" value="1"/>
</dbReference>
<protein>
    <submittedName>
        <fullName evidence="4">PaaX family transcriptional regulator C-terminal domain-containing protein</fullName>
    </submittedName>
</protein>
<evidence type="ECO:0000313" key="4">
    <source>
        <dbReference type="EMBL" id="MDT9593732.1"/>
    </source>
</evidence>
<dbReference type="Pfam" id="PF20803">
    <property type="entry name" value="PaaX_M"/>
    <property type="match status" value="1"/>
</dbReference>
<evidence type="ECO:0000259" key="2">
    <source>
        <dbReference type="Pfam" id="PF08223"/>
    </source>
</evidence>
<sequence>MEPSVDLRPLSARSVVLSLLLGAHPARLDAARLTEAAVELGVPIATARVALSRAVAGGDLLREDGAYALAPRHVARQARQDEAVADLGRPWDGTWETAVVVASGRSASERAALRTALAARRLAELREGVWMRPANLRREDDRAGADDGLEVLEARPRDPRALAARLWDLPGWAGAAEAWGERLRDAAEPGVRLAAAAGLVRHLATDPLLPAELLPSGWPGARLRRQYAGYRGEVRRMLDRAAAR</sequence>
<feature type="domain" description="Transcriptional repressor PaaX-like central Cas2-like" evidence="3">
    <location>
        <begin position="89"/>
        <end position="142"/>
    </location>
</feature>